<evidence type="ECO:0000313" key="7">
    <source>
        <dbReference type="EMBL" id="CAL5138395.1"/>
    </source>
</evidence>
<dbReference type="PROSITE" id="PS50023">
    <property type="entry name" value="LIM_DOMAIN_2"/>
    <property type="match status" value="1"/>
</dbReference>
<reference evidence="7" key="1">
    <citation type="submission" date="2024-06" db="EMBL/GenBank/DDBJ databases">
        <authorList>
            <person name="Liu X."/>
            <person name="Lenzi L."/>
            <person name="Haldenby T S."/>
            <person name="Uol C."/>
        </authorList>
    </citation>
    <scope>NUCLEOTIDE SEQUENCE</scope>
</reference>
<dbReference type="InterPro" id="IPR001781">
    <property type="entry name" value="Znf_LIM"/>
</dbReference>
<name>A0AAV2TM97_CALDB</name>
<protein>
    <recommendedName>
        <fullName evidence="6">LIM zinc-binding domain-containing protein</fullName>
    </recommendedName>
</protein>
<dbReference type="GO" id="GO:0046872">
    <property type="term" value="F:metal ion binding"/>
    <property type="evidence" value="ECO:0007669"/>
    <property type="project" value="UniProtKB-KW"/>
</dbReference>
<dbReference type="CDD" id="cd08368">
    <property type="entry name" value="LIM"/>
    <property type="match status" value="1"/>
</dbReference>
<dbReference type="Gene3D" id="2.10.110.10">
    <property type="entry name" value="Cysteine Rich Protein"/>
    <property type="match status" value="1"/>
</dbReference>
<evidence type="ECO:0000256" key="1">
    <source>
        <dbReference type="ARBA" id="ARBA00022723"/>
    </source>
</evidence>
<dbReference type="Pfam" id="PF00412">
    <property type="entry name" value="LIM"/>
    <property type="match status" value="1"/>
</dbReference>
<evidence type="ECO:0000259" key="6">
    <source>
        <dbReference type="PROSITE" id="PS50023"/>
    </source>
</evidence>
<organism evidence="7 8">
    <name type="scientific">Calicophoron daubneyi</name>
    <name type="common">Rumen fluke</name>
    <name type="synonym">Paramphistomum daubneyi</name>
    <dbReference type="NCBI Taxonomy" id="300641"/>
    <lineage>
        <taxon>Eukaryota</taxon>
        <taxon>Metazoa</taxon>
        <taxon>Spiralia</taxon>
        <taxon>Lophotrochozoa</taxon>
        <taxon>Platyhelminthes</taxon>
        <taxon>Trematoda</taxon>
        <taxon>Digenea</taxon>
        <taxon>Plagiorchiida</taxon>
        <taxon>Pronocephalata</taxon>
        <taxon>Paramphistomoidea</taxon>
        <taxon>Paramphistomidae</taxon>
        <taxon>Calicophoron</taxon>
    </lineage>
</organism>
<evidence type="ECO:0000256" key="5">
    <source>
        <dbReference type="SAM" id="MobiDB-lite"/>
    </source>
</evidence>
<feature type="region of interest" description="Disordered" evidence="5">
    <location>
        <begin position="369"/>
        <end position="441"/>
    </location>
</feature>
<feature type="domain" description="LIM zinc-binding" evidence="6">
    <location>
        <begin position="240"/>
        <end position="300"/>
    </location>
</feature>
<accession>A0AAV2TM97</accession>
<evidence type="ECO:0000256" key="3">
    <source>
        <dbReference type="ARBA" id="ARBA00023038"/>
    </source>
</evidence>
<evidence type="ECO:0000256" key="4">
    <source>
        <dbReference type="PROSITE-ProRule" id="PRU00125"/>
    </source>
</evidence>
<keyword evidence="1 4" id="KW-0479">Metal-binding</keyword>
<comment type="caution">
    <text evidence="7">The sequence shown here is derived from an EMBL/GenBank/DDBJ whole genome shotgun (WGS) entry which is preliminary data.</text>
</comment>
<keyword evidence="3 4" id="KW-0440">LIM domain</keyword>
<feature type="compositionally biased region" description="Polar residues" evidence="5">
    <location>
        <begin position="465"/>
        <end position="485"/>
    </location>
</feature>
<dbReference type="AlphaFoldDB" id="A0AAV2TM97"/>
<gene>
    <name evidence="7" type="ORF">CDAUBV1_LOCUS12978</name>
</gene>
<dbReference type="PROSITE" id="PS00478">
    <property type="entry name" value="LIM_DOMAIN_1"/>
    <property type="match status" value="1"/>
</dbReference>
<feature type="region of interest" description="Disordered" evidence="5">
    <location>
        <begin position="456"/>
        <end position="493"/>
    </location>
</feature>
<dbReference type="SMART" id="SM00132">
    <property type="entry name" value="LIM"/>
    <property type="match status" value="1"/>
</dbReference>
<dbReference type="PANTHER" id="PTHR24206">
    <property type="entry name" value="OS06G0237300 PROTEIN"/>
    <property type="match status" value="1"/>
</dbReference>
<proteinExistence type="predicted"/>
<feature type="region of interest" description="Disordered" evidence="5">
    <location>
        <begin position="323"/>
        <end position="342"/>
    </location>
</feature>
<evidence type="ECO:0000313" key="8">
    <source>
        <dbReference type="Proteomes" id="UP001497525"/>
    </source>
</evidence>
<dbReference type="Proteomes" id="UP001497525">
    <property type="component" value="Unassembled WGS sequence"/>
</dbReference>
<keyword evidence="2 4" id="KW-0862">Zinc</keyword>
<feature type="compositionally biased region" description="Basic and acidic residues" evidence="5">
    <location>
        <begin position="386"/>
        <end position="397"/>
    </location>
</feature>
<sequence length="509" mass="55843">MCDILGRDQMPPTGYAAAGDDPGDVDFLIVTESEAETVPEDRPELVCLPSDVCPAQPSMLTVNGCPQNQDGGVRQVVIGSYDRMSMVVEENEDDLIVDYDTLQEPDDLDVLLTQNAVAAEDVDLAQPVAYHEPQMNTAVPSIPTSDVRMVCYSPALRWANTNSRANPGTCTLEDEESAVEGQRPMGERWGETSYATVLRHAVTQSPERRAPTTKGEINGDNKPVIEHVSLACPEQRFEDEFCHACEKPIFSSEMLRIMGQCYHKSCFRCHECRRILSAENYHTDGGIPYCQLHHTDSPILSHNGPINGELKTVGQIDREARENGDHLDDTNSSTAIESHSELPPRRMTLALVAKFQQLEADAKAVKCSTSALEDANPSRPLTELRATFERTVKKQDDESAGTVRKGTRRNLPVRPQSAHVPRCMGAPFTSPSKPTEKKISEKVSVPTPFLQAESLHKQAAWPHVSESSTDATKDLNSAPSRQSSIKVDELPNPGIAKDMIAKFSALSAA</sequence>
<dbReference type="EMBL" id="CAXLJL010000489">
    <property type="protein sequence ID" value="CAL5138395.1"/>
    <property type="molecule type" value="Genomic_DNA"/>
</dbReference>
<evidence type="ECO:0000256" key="2">
    <source>
        <dbReference type="ARBA" id="ARBA00022833"/>
    </source>
</evidence>